<name>A0ABY5C730_9LACO</name>
<gene>
    <name evidence="1" type="ORF">M8332_00630</name>
</gene>
<evidence type="ECO:0000313" key="1">
    <source>
        <dbReference type="EMBL" id="USS93408.1"/>
    </source>
</evidence>
<proteinExistence type="predicted"/>
<keyword evidence="2" id="KW-1185">Reference proteome</keyword>
<evidence type="ECO:0000313" key="2">
    <source>
        <dbReference type="Proteomes" id="UP001057532"/>
    </source>
</evidence>
<dbReference type="RefSeq" id="WP_252780238.1">
    <property type="nucleotide sequence ID" value="NZ_CP097478.1"/>
</dbReference>
<accession>A0ABY5C730</accession>
<organism evidence="1 2">
    <name type="scientific">Fructilactobacillus ixorae</name>
    <dbReference type="NCBI Taxonomy" id="1750535"/>
    <lineage>
        <taxon>Bacteria</taxon>
        <taxon>Bacillati</taxon>
        <taxon>Bacillota</taxon>
        <taxon>Bacilli</taxon>
        <taxon>Lactobacillales</taxon>
        <taxon>Lactobacillaceae</taxon>
        <taxon>Fructilactobacillus</taxon>
    </lineage>
</organism>
<dbReference type="Proteomes" id="UP001057532">
    <property type="component" value="Chromosome"/>
</dbReference>
<reference evidence="1" key="1">
    <citation type="submission" date="2022-05" db="EMBL/GenBank/DDBJ databases">
        <authorList>
            <person name="Oliphant S.A."/>
            <person name="Watson-Haigh N.S."/>
            <person name="Sumby K.M."/>
            <person name="Gardner J.M."/>
            <person name="Jiranek V."/>
        </authorList>
    </citation>
    <scope>NUCLEOTIDE SEQUENCE</scope>
    <source>
        <strain evidence="1">Ru20-1</strain>
    </source>
</reference>
<protein>
    <submittedName>
        <fullName evidence="1">Uncharacterized protein</fullName>
    </submittedName>
</protein>
<sequence>MPNNTASAKLAPNQHQLTPDQRYLVARILAFTKHHRTGGSPAERM</sequence>
<dbReference type="EMBL" id="CP097478">
    <property type="protein sequence ID" value="USS93408.1"/>
    <property type="molecule type" value="Genomic_DNA"/>
</dbReference>